<dbReference type="InterPro" id="IPR012434">
    <property type="entry name" value="DUF1631"/>
</dbReference>
<dbReference type="RefSeq" id="WP_088710057.1">
    <property type="nucleotide sequence ID" value="NZ_LSTO01000002.1"/>
</dbReference>
<evidence type="ECO:0000313" key="2">
    <source>
        <dbReference type="Proteomes" id="UP000197535"/>
    </source>
</evidence>
<accession>A0A254TBJ8</accession>
<dbReference type="Proteomes" id="UP000197535">
    <property type="component" value="Unassembled WGS sequence"/>
</dbReference>
<evidence type="ECO:0008006" key="3">
    <source>
        <dbReference type="Google" id="ProtNLM"/>
    </source>
</evidence>
<evidence type="ECO:0000313" key="1">
    <source>
        <dbReference type="EMBL" id="OWW18652.1"/>
    </source>
</evidence>
<dbReference type="EMBL" id="LSTO01000002">
    <property type="protein sequence ID" value="OWW18652.1"/>
    <property type="molecule type" value="Genomic_DNA"/>
</dbReference>
<reference evidence="1 2" key="1">
    <citation type="submission" date="2016-02" db="EMBL/GenBank/DDBJ databases">
        <authorList>
            <person name="Wen L."/>
            <person name="He K."/>
            <person name="Yang H."/>
        </authorList>
    </citation>
    <scope>NUCLEOTIDE SEQUENCE [LARGE SCALE GENOMIC DNA]</scope>
    <source>
        <strain evidence="1 2">TSA40</strain>
    </source>
</reference>
<comment type="caution">
    <text evidence="1">The sequence shown here is derived from an EMBL/GenBank/DDBJ whole genome shotgun (WGS) entry which is preliminary data.</text>
</comment>
<keyword evidence="2" id="KW-1185">Reference proteome</keyword>
<dbReference type="AlphaFoldDB" id="A0A254TBJ8"/>
<name>A0A254TBJ8_9BURK</name>
<dbReference type="Pfam" id="PF07793">
    <property type="entry name" value="DUF1631"/>
    <property type="match status" value="1"/>
</dbReference>
<organism evidence="1 2">
    <name type="scientific">Noviherbaspirillum denitrificans</name>
    <dbReference type="NCBI Taxonomy" id="1968433"/>
    <lineage>
        <taxon>Bacteria</taxon>
        <taxon>Pseudomonadati</taxon>
        <taxon>Pseudomonadota</taxon>
        <taxon>Betaproteobacteria</taxon>
        <taxon>Burkholderiales</taxon>
        <taxon>Oxalobacteraceae</taxon>
        <taxon>Noviherbaspirillum</taxon>
    </lineage>
</organism>
<gene>
    <name evidence="1" type="ORF">AYR66_03485</name>
</gene>
<proteinExistence type="predicted"/>
<protein>
    <recommendedName>
        <fullName evidence="3">Thymidine phosphorylase</fullName>
    </recommendedName>
</protein>
<sequence length="726" mass="79992">MAPEASSIDAPSANPIPPSLRIEVLQELADAAASLANKQIDGFVTRLADAMLDAARTAGEEQAKQLAASAALLKRNRYPFYYVMSERLGAALHNEVLAVEYPGTVQESAAVPASLPPELEVDKKLCLVKAARAIETENTTRLTALNIRLASLLGREALQTAQNPFRPHIFLSVIHESWCEFQPDAAAHHLVYRMLGPSLCLDLAPVLHTLNMALIKRGIVPHLPASALVATLDEERKSAPGQDEAAMDPVMRQLRRLFPSEEKAAAKTDRALDTDFPSLFAEDAVHATASRNELMGFLSAMQRKGAAQSGRTAMPFQVEILDRIRREAPVGALSATDTSVINLLKKIFGMVFADDHIADEMKAMIGALQVPVLKAAVQDKDFFFKTAHPARRVVDLMARLAVGWDRQKGNADPLYVLIERNVKRIQQESEQRMAVFADVAAELMSFIKRDETATEQVLVHSIGNALQQEKHDQCVKAAKNDVAMRVGTGEVVAFVETFLEDKWVNVLTLAYGVKEDKPQAAENAIKTMDDLCWSVKPKITAAERKELLAKLPSMLVMLNKWLDLIKWHGDDRAQFFTELAETHASLMRAPLELSPERQMQIALAIAKHAAERRAQRQAQQQPEPEPDEFDQMVDELERGTWIAFKRKDGSEMKIKLAWVSPMRSLYIFSTKDRQEALSISAEGLAQALREERASVVSISGLVGKALASVFGAESANEAALEAKPAA</sequence>
<dbReference type="OrthoDB" id="6188167at2"/>